<dbReference type="OrthoDB" id="6488801at2759"/>
<sequence>MAQASAPTAPRDAGAPSQVKAGTAVQPDGVVTRRKEIASENRTRPNLKDIDGHLQLGNHASREGSKKKQKATVRPRQAHHAAARRVPGSNPGYPAKMTVARPLGNSGSARRRPGGQGFSAFLEQCKRLLVTTSYRGSVKNPLDALGVVFLSFLAASFPLERYFLRRQKSSRVGVSNAPATSRKPRVTDGHSPMSDAILLSVDKETRRARCTTVQLGQARQAAAAKAAEAAAKASDCTVHHPQPGPKDKPVEEIVPVLTFPQAADVFQHMADFLGPAMLQAANKGTACASGSADRQQRCPRFGRGFLAIRHGASVFQTEELKPRGCTLYHPLTNDMMINVLNVDQLSFESGQFFLADAKGLYIGAKSGHAIHFWRYGNVSRKLFVSQSILFLKEEDYIGVLQQLDYI</sequence>
<dbReference type="AlphaFoldDB" id="A0A6M2D758"/>
<dbReference type="VEuPathDB" id="VectorBase:LOC119173432"/>
<evidence type="ECO:0000256" key="1">
    <source>
        <dbReference type="SAM" id="MobiDB-lite"/>
    </source>
</evidence>
<accession>A0A6M2D758</accession>
<reference evidence="2" key="1">
    <citation type="submission" date="2019-09" db="EMBL/GenBank/DDBJ databases">
        <title>Organ-specific transcriptomic study of the physiology of the cattle tick, Rhipicephalus microplus.</title>
        <authorList>
            <person name="Tirloni L."/>
            <person name="Braz G."/>
            <person name="Gandara A.C.P."/>
            <person name="Sabadin G.A."/>
            <person name="da Silva R.M."/>
            <person name="Guizzo M.G."/>
            <person name="Machado J.A."/>
            <person name="Costa E.P."/>
            <person name="Gomes H.F."/>
            <person name="Moraes J."/>
            <person name="Mota M.B.S."/>
            <person name="Mesquita R.D."/>
            <person name="Alvarenga P.H."/>
            <person name="Alves F."/>
            <person name="Seixas A."/>
            <person name="da Fonseca R.N."/>
            <person name="Fogaca A."/>
            <person name="Logullo C."/>
            <person name="Tanaka A."/>
            <person name="Daffre S."/>
            <person name="Termignoni C."/>
            <person name="Vaz I.S.Jr."/>
            <person name="Oliveira P.L."/>
            <person name="Ribeiro J.M."/>
        </authorList>
    </citation>
    <scope>NUCLEOTIDE SEQUENCE</scope>
    <source>
        <strain evidence="2">Porto Alegre</strain>
    </source>
</reference>
<organism evidence="2">
    <name type="scientific">Rhipicephalus microplus</name>
    <name type="common">Cattle tick</name>
    <name type="synonym">Boophilus microplus</name>
    <dbReference type="NCBI Taxonomy" id="6941"/>
    <lineage>
        <taxon>Eukaryota</taxon>
        <taxon>Metazoa</taxon>
        <taxon>Ecdysozoa</taxon>
        <taxon>Arthropoda</taxon>
        <taxon>Chelicerata</taxon>
        <taxon>Arachnida</taxon>
        <taxon>Acari</taxon>
        <taxon>Parasitiformes</taxon>
        <taxon>Ixodida</taxon>
        <taxon>Ixodoidea</taxon>
        <taxon>Ixodidae</taxon>
        <taxon>Rhipicephalinae</taxon>
        <taxon>Rhipicephalus</taxon>
        <taxon>Boophilus</taxon>
    </lineage>
</organism>
<evidence type="ECO:0000313" key="2">
    <source>
        <dbReference type="EMBL" id="NOV41600.1"/>
    </source>
</evidence>
<feature type="region of interest" description="Disordered" evidence="1">
    <location>
        <begin position="174"/>
        <end position="193"/>
    </location>
</feature>
<name>A0A6M2D758_RHIMP</name>
<proteinExistence type="predicted"/>
<feature type="region of interest" description="Disordered" evidence="1">
    <location>
        <begin position="1"/>
        <end position="94"/>
    </location>
</feature>
<feature type="compositionally biased region" description="Basic and acidic residues" evidence="1">
    <location>
        <begin position="31"/>
        <end position="52"/>
    </location>
</feature>
<dbReference type="EMBL" id="GHWJ01008863">
    <property type="protein sequence ID" value="NOV41600.1"/>
    <property type="molecule type" value="Transcribed_RNA"/>
</dbReference>
<protein>
    <submittedName>
        <fullName evidence="2">Putative e3 ubiquitin ligase</fullName>
    </submittedName>
</protein>
<feature type="compositionally biased region" description="Basic residues" evidence="1">
    <location>
        <begin position="67"/>
        <end position="83"/>
    </location>
</feature>